<sequence>MEFCKQHGEAAKGAAGRTLKTKIKQLTNQVYAERGESVKEKIQRHWKNLEPLFSMVKSVISGRESLQTEETVNMLSSRIDNPFCKFNGFPKGMVEKDRINNVDLSFAKSIRIPYMEKLPPYKSWVYVARLIFFCPDVPDVQCNFRQSENYMLLVFSFRIETSMSNIIDKSIRRLNERMAEDQSVIGKKQIYHDKKGGKTVICSDSEEETVNTEDVKHDFTEAEDRILWMTLEAYGSTEEVLSIVKEFVKTTDSQIQERYEKLKEKNKESVDQHSEDCDCRGCESRIGICLEKSLSATLESFDNLFCRQCLVHTKDCSFNILVIAMIFDCPVHGTSQPLIHPVRISSLCSFQLNSEKQPVLFEPEGDRKPCSDQCYLLLKDVRISSENSVQGSFQDKRIKPNGDSTLPPDESQNSRNRKLNLDDSDEENRTMYRASLKSLAEHTSKKLTVPGSSGHGEREKGVVDGQKDLTNEIEFNQLSNLMEVQADEMTSNSDWITLERDLFLKGVEIFGKNSCLIARNLLPGLKTCSDVARYMFAVGESRPHGSISSSIMDRKEKINAECTYQEMPSRSRLQRKRGKPRKYNYSRKSAGLSPRWRRIANGNDPRNKQYTPCGCHGICGKECPCLLRGNCCEKYCGCLKLCNNRFRGCYCFKSQCRSRLCPCFAANRECDPDVCRNCWVSCGDGSSGEPPRRGDGQCGNMNLLLGKKERILLAKSDVAGWGAFAKVEIFNSINKNVCLGEYTGELITYQEAEKRGKLYDRINTSFLFNLNDQASWVIDACRLGDKLKFANHSSKPNCYAKVMLVGGDHRVGIFAKENIEAGDELFYDYYYDQDCSPLWALPPKVEASKKDELVVSKGKAKKHHSH</sequence>
<evidence type="ECO:0000259" key="9">
    <source>
        <dbReference type="PROSITE" id="PS51633"/>
    </source>
</evidence>
<feature type="region of interest" description="Disordered" evidence="7">
    <location>
        <begin position="443"/>
        <end position="465"/>
    </location>
</feature>
<evidence type="ECO:0000256" key="3">
    <source>
        <dbReference type="ARBA" id="ARBA00022679"/>
    </source>
</evidence>
<dbReference type="GO" id="GO:0031507">
    <property type="term" value="P:heterochromatin formation"/>
    <property type="evidence" value="ECO:0007669"/>
    <property type="project" value="TreeGrafter"/>
</dbReference>
<dbReference type="GO" id="GO:0140951">
    <property type="term" value="F:histone H3K27 trimethyltransferase activity"/>
    <property type="evidence" value="ECO:0007669"/>
    <property type="project" value="UniProtKB-EC"/>
</dbReference>
<evidence type="ECO:0000259" key="8">
    <source>
        <dbReference type="PROSITE" id="PS50280"/>
    </source>
</evidence>
<dbReference type="PANTHER" id="PTHR45747:SF14">
    <property type="entry name" value="HISTONE-LYSINE N-METHYLTRANSFERASE EZA1"/>
    <property type="match status" value="1"/>
</dbReference>
<comment type="subcellular location">
    <subcellularLocation>
        <location evidence="1">Nucleus</location>
    </subcellularLocation>
</comment>
<feature type="compositionally biased region" description="Basic and acidic residues" evidence="7">
    <location>
        <begin position="455"/>
        <end position="465"/>
    </location>
</feature>
<feature type="domain" description="SET" evidence="8">
    <location>
        <begin position="709"/>
        <end position="830"/>
    </location>
</feature>
<keyword evidence="3" id="KW-0808">Transferase</keyword>
<feature type="region of interest" description="Disordered" evidence="7">
    <location>
        <begin position="388"/>
        <end position="427"/>
    </location>
</feature>
<dbReference type="InterPro" id="IPR025778">
    <property type="entry name" value="Hist-Lys_N-MeTrfase_plant"/>
</dbReference>
<dbReference type="PROSITE" id="PS50280">
    <property type="entry name" value="SET"/>
    <property type="match status" value="1"/>
</dbReference>
<dbReference type="SMART" id="SM00317">
    <property type="entry name" value="SET"/>
    <property type="match status" value="1"/>
</dbReference>
<dbReference type="SMART" id="SM01114">
    <property type="entry name" value="CXC"/>
    <property type="match status" value="1"/>
</dbReference>
<dbReference type="AlphaFoldDB" id="A0A371EDU6"/>
<dbReference type="InterPro" id="IPR026489">
    <property type="entry name" value="CXC_dom"/>
</dbReference>
<dbReference type="EMBL" id="QJKJ01014490">
    <property type="protein sequence ID" value="RDX64213.1"/>
    <property type="molecule type" value="Genomic_DNA"/>
</dbReference>
<dbReference type="OrthoDB" id="6141102at2759"/>
<dbReference type="PROSITE" id="PS51633">
    <property type="entry name" value="CXC"/>
    <property type="match status" value="1"/>
</dbReference>
<gene>
    <name evidence="10" type="primary">EZ3</name>
    <name evidence="10" type="ORF">CR513_57259</name>
</gene>
<dbReference type="Gene3D" id="2.170.270.10">
    <property type="entry name" value="SET domain"/>
    <property type="match status" value="1"/>
</dbReference>
<dbReference type="GO" id="GO:0031519">
    <property type="term" value="C:PcG protein complex"/>
    <property type="evidence" value="ECO:0007669"/>
    <property type="project" value="InterPro"/>
</dbReference>
<reference evidence="10" key="1">
    <citation type="submission" date="2018-05" db="EMBL/GenBank/DDBJ databases">
        <title>Draft genome of Mucuna pruriens seed.</title>
        <authorList>
            <person name="Nnadi N.E."/>
            <person name="Vos R."/>
            <person name="Hasami M.H."/>
            <person name="Devisetty U.K."/>
            <person name="Aguiy J.C."/>
        </authorList>
    </citation>
    <scope>NUCLEOTIDE SEQUENCE [LARGE SCALE GENOMIC DNA]</scope>
    <source>
        <strain evidence="10">JCA_2017</strain>
    </source>
</reference>
<dbReference type="InterPro" id="IPR045318">
    <property type="entry name" value="EZH1/2-like"/>
</dbReference>
<evidence type="ECO:0000256" key="7">
    <source>
        <dbReference type="SAM" id="MobiDB-lite"/>
    </source>
</evidence>
<organism evidence="10 11">
    <name type="scientific">Mucuna pruriens</name>
    <name type="common">Velvet bean</name>
    <name type="synonym">Dolichos pruriens</name>
    <dbReference type="NCBI Taxonomy" id="157652"/>
    <lineage>
        <taxon>Eukaryota</taxon>
        <taxon>Viridiplantae</taxon>
        <taxon>Streptophyta</taxon>
        <taxon>Embryophyta</taxon>
        <taxon>Tracheophyta</taxon>
        <taxon>Spermatophyta</taxon>
        <taxon>Magnoliopsida</taxon>
        <taxon>eudicotyledons</taxon>
        <taxon>Gunneridae</taxon>
        <taxon>Pentapetalae</taxon>
        <taxon>rosids</taxon>
        <taxon>fabids</taxon>
        <taxon>Fabales</taxon>
        <taxon>Fabaceae</taxon>
        <taxon>Papilionoideae</taxon>
        <taxon>50 kb inversion clade</taxon>
        <taxon>NPAAA clade</taxon>
        <taxon>indigoferoid/millettioid clade</taxon>
        <taxon>Phaseoleae</taxon>
        <taxon>Mucuna</taxon>
    </lineage>
</organism>
<dbReference type="InterPro" id="IPR058609">
    <property type="entry name" value="HTH_CLF-like"/>
</dbReference>
<dbReference type="Proteomes" id="UP000257109">
    <property type="component" value="Unassembled WGS sequence"/>
</dbReference>
<dbReference type="PROSITE" id="PS51576">
    <property type="entry name" value="SAM_MT43_EZ"/>
    <property type="match status" value="1"/>
</dbReference>
<dbReference type="Pfam" id="PF25996">
    <property type="entry name" value="HTH_CLF_N"/>
    <property type="match status" value="1"/>
</dbReference>
<comment type="catalytic activity">
    <reaction evidence="6">
        <text>L-lysyl(27)-[histone H3] + 3 S-adenosyl-L-methionine = N(6),N(6),N(6)-trimethyl-L-lysyl(27)-[histone H3] + 3 S-adenosyl-L-homocysteine + 3 H(+)</text>
        <dbReference type="Rhea" id="RHEA:60292"/>
        <dbReference type="Rhea" id="RHEA-COMP:15535"/>
        <dbReference type="Rhea" id="RHEA-COMP:15548"/>
        <dbReference type="ChEBI" id="CHEBI:15378"/>
        <dbReference type="ChEBI" id="CHEBI:29969"/>
        <dbReference type="ChEBI" id="CHEBI:57856"/>
        <dbReference type="ChEBI" id="CHEBI:59789"/>
        <dbReference type="ChEBI" id="CHEBI:61961"/>
        <dbReference type="EC" id="2.1.1.356"/>
    </reaction>
</comment>
<evidence type="ECO:0000256" key="2">
    <source>
        <dbReference type="ARBA" id="ARBA00022603"/>
    </source>
</evidence>
<evidence type="ECO:0000256" key="6">
    <source>
        <dbReference type="ARBA" id="ARBA00048568"/>
    </source>
</evidence>
<evidence type="ECO:0000256" key="1">
    <source>
        <dbReference type="ARBA" id="ARBA00004123"/>
    </source>
</evidence>
<dbReference type="FunFam" id="2.170.270.10:FF:000001">
    <property type="entry name" value="Putative histone-lysine N-methyltransferase EZH2"/>
    <property type="match status" value="1"/>
</dbReference>
<dbReference type="InterPro" id="IPR033467">
    <property type="entry name" value="Tesmin/TSO1-like_CXC"/>
</dbReference>
<keyword evidence="2" id="KW-0489">Methyltransferase</keyword>
<proteinExistence type="predicted"/>
<dbReference type="PANTHER" id="PTHR45747">
    <property type="entry name" value="HISTONE-LYSINE N-METHYLTRANSFERASE E(Z)"/>
    <property type="match status" value="1"/>
</dbReference>
<dbReference type="InterPro" id="IPR041355">
    <property type="entry name" value="Pre-SET_CXC"/>
</dbReference>
<evidence type="ECO:0000313" key="10">
    <source>
        <dbReference type="EMBL" id="RDX64213.1"/>
    </source>
</evidence>
<accession>A0A371EDU6</accession>
<dbReference type="GO" id="GO:0003682">
    <property type="term" value="F:chromatin binding"/>
    <property type="evidence" value="ECO:0007669"/>
    <property type="project" value="TreeGrafter"/>
</dbReference>
<dbReference type="InterPro" id="IPR001214">
    <property type="entry name" value="SET_dom"/>
</dbReference>
<comment type="caution">
    <text evidence="10">The sequence shown here is derived from an EMBL/GenBank/DDBJ whole genome shotgun (WGS) entry which is preliminary data.</text>
</comment>
<evidence type="ECO:0000313" key="11">
    <source>
        <dbReference type="Proteomes" id="UP000257109"/>
    </source>
</evidence>
<keyword evidence="11" id="KW-1185">Reference proteome</keyword>
<dbReference type="Pfam" id="PF00856">
    <property type="entry name" value="SET"/>
    <property type="match status" value="1"/>
</dbReference>
<evidence type="ECO:0000256" key="4">
    <source>
        <dbReference type="ARBA" id="ARBA00022691"/>
    </source>
</evidence>
<dbReference type="GO" id="GO:0050793">
    <property type="term" value="P:regulation of developmental process"/>
    <property type="evidence" value="ECO:0007669"/>
    <property type="project" value="UniProtKB-ARBA"/>
</dbReference>
<feature type="non-terminal residue" evidence="10">
    <location>
        <position position="1"/>
    </location>
</feature>
<keyword evidence="5" id="KW-0539">Nucleus</keyword>
<name>A0A371EDU6_MUCPR</name>
<dbReference type="STRING" id="157652.A0A371EDU6"/>
<dbReference type="InterPro" id="IPR046341">
    <property type="entry name" value="SET_dom_sf"/>
</dbReference>
<dbReference type="Pfam" id="PF18264">
    <property type="entry name" value="preSET_CXC"/>
    <property type="match status" value="1"/>
</dbReference>
<evidence type="ECO:0000256" key="5">
    <source>
        <dbReference type="ARBA" id="ARBA00023242"/>
    </source>
</evidence>
<protein>
    <submittedName>
        <fullName evidence="10">Histone-lysine N-methyltransferase EZ3</fullName>
    </submittedName>
</protein>
<feature type="domain" description="CXC" evidence="9">
    <location>
        <begin position="596"/>
        <end position="695"/>
    </location>
</feature>
<dbReference type="SUPFAM" id="SSF82199">
    <property type="entry name" value="SET domain"/>
    <property type="match status" value="1"/>
</dbReference>
<dbReference type="GO" id="GO:0032259">
    <property type="term" value="P:methylation"/>
    <property type="evidence" value="ECO:0007669"/>
    <property type="project" value="UniProtKB-KW"/>
</dbReference>
<keyword evidence="4" id="KW-0949">S-adenosyl-L-methionine</keyword>
<dbReference type="CDD" id="cd10519">
    <property type="entry name" value="SET_EZH"/>
    <property type="match status" value="1"/>
</dbReference>